<name>A0A0J7HZA1_9FLAO</name>
<evidence type="ECO:0000313" key="2">
    <source>
        <dbReference type="Proteomes" id="UP000036261"/>
    </source>
</evidence>
<evidence type="ECO:0000313" key="1">
    <source>
        <dbReference type="EMBL" id="KMQ59553.1"/>
    </source>
</evidence>
<gene>
    <name evidence="1" type="ORF">ACM46_20990</name>
</gene>
<protein>
    <submittedName>
        <fullName evidence="1">Uncharacterized protein</fullName>
    </submittedName>
</protein>
<accession>A0A0J7HZA1</accession>
<comment type="caution">
    <text evidence="1">The sequence shown here is derived from an EMBL/GenBank/DDBJ whole genome shotgun (WGS) entry which is preliminary data.</text>
</comment>
<reference evidence="1 2" key="1">
    <citation type="journal article" date="2013" name="Int. J. Syst. Evol. Microbiol.">
        <title>Chryseobacterium angstadtii sp. nov., isolated from a newt tank.</title>
        <authorList>
            <person name="Kirk K.E."/>
            <person name="Hoffman J.A."/>
            <person name="Smith K.A."/>
            <person name="Strahan B.L."/>
            <person name="Failor K.C."/>
            <person name="Krebs J.E."/>
            <person name="Gale A.N."/>
            <person name="Do T.D."/>
            <person name="Sontag T.C."/>
            <person name="Batties A.M."/>
            <person name="Mistiszyn K."/>
            <person name="Newman J.D."/>
        </authorList>
    </citation>
    <scope>NUCLEOTIDE SEQUENCE [LARGE SCALE GENOMIC DNA]</scope>
    <source>
        <strain evidence="1 2">KM</strain>
    </source>
</reference>
<organism evidence="1 2">
    <name type="scientific">Chryseobacterium angstadtii</name>
    <dbReference type="NCBI Taxonomy" id="558151"/>
    <lineage>
        <taxon>Bacteria</taxon>
        <taxon>Pseudomonadati</taxon>
        <taxon>Bacteroidota</taxon>
        <taxon>Flavobacteriia</taxon>
        <taxon>Flavobacteriales</taxon>
        <taxon>Weeksellaceae</taxon>
        <taxon>Chryseobacterium group</taxon>
        <taxon>Chryseobacterium</taxon>
    </lineage>
</organism>
<proteinExistence type="predicted"/>
<dbReference type="PATRIC" id="fig|558151.6.peg.4407"/>
<dbReference type="Proteomes" id="UP000036261">
    <property type="component" value="Unassembled WGS sequence"/>
</dbReference>
<sequence>MFLNRELVKVHDFRSLILLYFKALFFKDDIFRMNWLLFLDDRIVRNLNHGIQEIHTIKKTAL</sequence>
<dbReference type="EMBL" id="LFND01000007">
    <property type="protein sequence ID" value="KMQ59553.1"/>
    <property type="molecule type" value="Genomic_DNA"/>
</dbReference>
<dbReference type="AlphaFoldDB" id="A0A0J7HZA1"/>
<keyword evidence="2" id="KW-1185">Reference proteome</keyword>